<reference evidence="1" key="1">
    <citation type="submission" date="2018-02" db="EMBL/GenBank/DDBJ databases">
        <title>Rhizophora mucronata_Transcriptome.</title>
        <authorList>
            <person name="Meera S.P."/>
            <person name="Sreeshan A."/>
            <person name="Augustine A."/>
        </authorList>
    </citation>
    <scope>NUCLEOTIDE SEQUENCE</scope>
    <source>
        <tissue evidence="1">Leaf</tissue>
    </source>
</reference>
<accession>A0A2P2J862</accession>
<evidence type="ECO:0000313" key="1">
    <source>
        <dbReference type="EMBL" id="MBW89675.1"/>
    </source>
</evidence>
<dbReference type="AlphaFoldDB" id="A0A2P2J862"/>
<sequence length="29" mass="3463">MRPTIWSKNNFQIRLREEQIVSDINSLSS</sequence>
<name>A0A2P2J862_RHIMU</name>
<organism evidence="1">
    <name type="scientific">Rhizophora mucronata</name>
    <name type="common">Asiatic mangrove</name>
    <dbReference type="NCBI Taxonomy" id="61149"/>
    <lineage>
        <taxon>Eukaryota</taxon>
        <taxon>Viridiplantae</taxon>
        <taxon>Streptophyta</taxon>
        <taxon>Embryophyta</taxon>
        <taxon>Tracheophyta</taxon>
        <taxon>Spermatophyta</taxon>
        <taxon>Magnoliopsida</taxon>
        <taxon>eudicotyledons</taxon>
        <taxon>Gunneridae</taxon>
        <taxon>Pentapetalae</taxon>
        <taxon>rosids</taxon>
        <taxon>fabids</taxon>
        <taxon>Malpighiales</taxon>
        <taxon>Rhizophoraceae</taxon>
        <taxon>Rhizophora</taxon>
    </lineage>
</organism>
<protein>
    <submittedName>
        <fullName evidence="1">Uncharacterized protein</fullName>
    </submittedName>
</protein>
<proteinExistence type="predicted"/>
<dbReference type="EMBL" id="GGEC01009192">
    <property type="protein sequence ID" value="MBW89675.1"/>
    <property type="molecule type" value="Transcribed_RNA"/>
</dbReference>